<protein>
    <recommendedName>
        <fullName evidence="3">N-acetyltransferase</fullName>
    </recommendedName>
</protein>
<gene>
    <name evidence="1" type="ORF">CUN67_06530</name>
</gene>
<dbReference type="Proteomes" id="UP000502005">
    <property type="component" value="Chromosome"/>
</dbReference>
<evidence type="ECO:0000313" key="1">
    <source>
        <dbReference type="EMBL" id="QGY28612.1"/>
    </source>
</evidence>
<dbReference type="AlphaFoldDB" id="A0A6B9FXC5"/>
<dbReference type="RefSeq" id="WP_208714496.1">
    <property type="nucleotide sequence ID" value="NZ_CP024768.1"/>
</dbReference>
<evidence type="ECO:0008006" key="3">
    <source>
        <dbReference type="Google" id="ProtNLM"/>
    </source>
</evidence>
<name>A0A6B9FXC5_PANCY</name>
<dbReference type="EMBL" id="CP024768">
    <property type="protein sequence ID" value="QGY28612.1"/>
    <property type="molecule type" value="Genomic_DNA"/>
</dbReference>
<evidence type="ECO:0000313" key="2">
    <source>
        <dbReference type="Proteomes" id="UP000502005"/>
    </source>
</evidence>
<accession>A0A6B9FXC5</accession>
<organism evidence="1 2">
    <name type="scientific">Pantoea cypripedii</name>
    <name type="common">Pectobacterium cypripedii</name>
    <name type="synonym">Erwinia cypripedii</name>
    <dbReference type="NCBI Taxonomy" id="55209"/>
    <lineage>
        <taxon>Bacteria</taxon>
        <taxon>Pseudomonadati</taxon>
        <taxon>Pseudomonadota</taxon>
        <taxon>Gammaproteobacteria</taxon>
        <taxon>Enterobacterales</taxon>
        <taxon>Erwiniaceae</taxon>
        <taxon>Pantoea</taxon>
    </lineage>
</organism>
<reference evidence="1 2" key="1">
    <citation type="submission" date="2017-11" db="EMBL/GenBank/DDBJ databases">
        <title>Genome sequence of Pantoea cypripedii NE1.</title>
        <authorList>
            <person name="Nascimento F.X."/>
        </authorList>
    </citation>
    <scope>NUCLEOTIDE SEQUENCE [LARGE SCALE GENOMIC DNA]</scope>
    <source>
        <strain evidence="1 2">NE1</strain>
    </source>
</reference>
<sequence length="185" mass="21079">MMTLVEFKKSCSETLIFVQQLIDKANLDLTVAWLTEDDFASLAKNHKSRLNWLNYFPHFLHEESFSAGFKVKGSQDVEGAFLAIYSAADKHLHLFMIESLVKDDASHPLKGRLTTLAVIAMTDLLASIDDSVGAFIIQPDPDLIEHYSKFGFSYRQDKNVMYADFNALTSVQQNILRRSNLRVDW</sequence>
<proteinExistence type="predicted"/>